<accession>A0ABU5CPZ4</accession>
<feature type="signal peptide" evidence="1">
    <location>
        <begin position="1"/>
        <end position="24"/>
    </location>
</feature>
<name>A0ABU5CPZ4_9BACI</name>
<feature type="chain" id="PRO_5045411728" description="Secreted protein" evidence="1">
    <location>
        <begin position="25"/>
        <end position="102"/>
    </location>
</feature>
<keyword evidence="3" id="KW-1185">Reference proteome</keyword>
<dbReference type="Proteomes" id="UP001275315">
    <property type="component" value="Unassembled WGS sequence"/>
</dbReference>
<evidence type="ECO:0000313" key="2">
    <source>
        <dbReference type="EMBL" id="MDY0407894.1"/>
    </source>
</evidence>
<organism evidence="2 3">
    <name type="scientific">Paracerasibacillus soli</name>
    <dbReference type="NCBI Taxonomy" id="480284"/>
    <lineage>
        <taxon>Bacteria</taxon>
        <taxon>Bacillati</taxon>
        <taxon>Bacillota</taxon>
        <taxon>Bacilli</taxon>
        <taxon>Bacillales</taxon>
        <taxon>Bacillaceae</taxon>
        <taxon>Paracerasibacillus</taxon>
    </lineage>
</organism>
<reference evidence="2 3" key="1">
    <citation type="submission" date="2023-10" db="EMBL/GenBank/DDBJ databases">
        <title>Virgibacillus soli CC-YMP-6 genome.</title>
        <authorList>
            <person name="Miliotis G."/>
            <person name="Sengupta P."/>
            <person name="Hameed A."/>
            <person name="Chuvochina M."/>
            <person name="Mcdonagh F."/>
            <person name="Simpson A.C."/>
            <person name="Singh N.K."/>
            <person name="Rekha P.D."/>
            <person name="Raman K."/>
            <person name="Hugenholtz P."/>
            <person name="Venkateswaran K."/>
        </authorList>
    </citation>
    <scope>NUCLEOTIDE SEQUENCE [LARGE SCALE GENOMIC DNA]</scope>
    <source>
        <strain evidence="2 3">CC-YMP-6</strain>
    </source>
</reference>
<dbReference type="RefSeq" id="WP_320378673.1">
    <property type="nucleotide sequence ID" value="NZ_JAWDIQ010000001.1"/>
</dbReference>
<evidence type="ECO:0008006" key="4">
    <source>
        <dbReference type="Google" id="ProtNLM"/>
    </source>
</evidence>
<protein>
    <recommendedName>
        <fullName evidence="4">Secreted protein</fullName>
    </recommendedName>
</protein>
<evidence type="ECO:0000313" key="3">
    <source>
        <dbReference type="Proteomes" id="UP001275315"/>
    </source>
</evidence>
<sequence>MRKYLGAMLVFSLLLFGTPLTIGASTNGEDVEAAQSRTITVYKQYSLGTIPPKYITHNTNGWTGRLTLQGYQSTGDFILAIYRGVVSCSGTCPIAPAQGQNK</sequence>
<gene>
    <name evidence="2" type="ORF">RWD45_03805</name>
</gene>
<keyword evidence="1" id="KW-0732">Signal</keyword>
<evidence type="ECO:0000256" key="1">
    <source>
        <dbReference type="SAM" id="SignalP"/>
    </source>
</evidence>
<proteinExistence type="predicted"/>
<dbReference type="EMBL" id="JAWDIQ010000001">
    <property type="protein sequence ID" value="MDY0407894.1"/>
    <property type="molecule type" value="Genomic_DNA"/>
</dbReference>
<comment type="caution">
    <text evidence="2">The sequence shown here is derived from an EMBL/GenBank/DDBJ whole genome shotgun (WGS) entry which is preliminary data.</text>
</comment>